<keyword evidence="3" id="KW-0804">Transcription</keyword>
<evidence type="ECO:0000259" key="4">
    <source>
        <dbReference type="PROSITE" id="PS50995"/>
    </source>
</evidence>
<evidence type="ECO:0000256" key="2">
    <source>
        <dbReference type="ARBA" id="ARBA00023125"/>
    </source>
</evidence>
<protein>
    <submittedName>
        <fullName evidence="5">DNA-binding MarR family transcriptional regulator</fullName>
    </submittedName>
</protein>
<dbReference type="InterPro" id="IPR036388">
    <property type="entry name" value="WH-like_DNA-bd_sf"/>
</dbReference>
<dbReference type="PROSITE" id="PS50995">
    <property type="entry name" value="HTH_MARR_2"/>
    <property type="match status" value="1"/>
</dbReference>
<keyword evidence="1" id="KW-0805">Transcription regulation</keyword>
<dbReference type="AlphaFoldDB" id="A0AAW3TRH0"/>
<dbReference type="InterPro" id="IPR000835">
    <property type="entry name" value="HTH_MarR-typ"/>
</dbReference>
<dbReference type="SUPFAM" id="SSF46785">
    <property type="entry name" value="Winged helix' DNA-binding domain"/>
    <property type="match status" value="1"/>
</dbReference>
<evidence type="ECO:0000256" key="1">
    <source>
        <dbReference type="ARBA" id="ARBA00023015"/>
    </source>
</evidence>
<evidence type="ECO:0000313" key="6">
    <source>
        <dbReference type="Proteomes" id="UP000528945"/>
    </source>
</evidence>
<keyword evidence="2 5" id="KW-0238">DNA-binding</keyword>
<dbReference type="InterPro" id="IPR052067">
    <property type="entry name" value="Metal_resp_HTH_trans_reg"/>
</dbReference>
<dbReference type="EMBL" id="JACIDB010000002">
    <property type="protein sequence ID" value="MBB3875192.1"/>
    <property type="molecule type" value="Genomic_DNA"/>
</dbReference>
<dbReference type="InterPro" id="IPR036390">
    <property type="entry name" value="WH_DNA-bd_sf"/>
</dbReference>
<dbReference type="GeneID" id="93797344"/>
<dbReference type="PROSITE" id="PS01117">
    <property type="entry name" value="HTH_MARR_1"/>
    <property type="match status" value="1"/>
</dbReference>
<proteinExistence type="predicted"/>
<dbReference type="RefSeq" id="WP_172436182.1">
    <property type="nucleotide sequence ID" value="NZ_BQWF01000001.1"/>
</dbReference>
<dbReference type="Pfam" id="PF12802">
    <property type="entry name" value="MarR_2"/>
    <property type="match status" value="1"/>
</dbReference>
<dbReference type="Proteomes" id="UP000528945">
    <property type="component" value="Unassembled WGS sequence"/>
</dbReference>
<keyword evidence="6" id="KW-1185">Reference proteome</keyword>
<comment type="caution">
    <text evidence="5">The sequence shown here is derived from an EMBL/GenBank/DDBJ whole genome shotgun (WGS) entry which is preliminary data.</text>
</comment>
<gene>
    <name evidence="5" type="ORF">GGR47_001427</name>
</gene>
<dbReference type="SMART" id="SM00347">
    <property type="entry name" value="HTH_MARR"/>
    <property type="match status" value="1"/>
</dbReference>
<dbReference type="GO" id="GO:0003677">
    <property type="term" value="F:DNA binding"/>
    <property type="evidence" value="ECO:0007669"/>
    <property type="project" value="UniProtKB-KW"/>
</dbReference>
<organism evidence="5 6">
    <name type="scientific">Sphingomonas aquatilis</name>
    <dbReference type="NCBI Taxonomy" id="93063"/>
    <lineage>
        <taxon>Bacteria</taxon>
        <taxon>Pseudomonadati</taxon>
        <taxon>Pseudomonadota</taxon>
        <taxon>Alphaproteobacteria</taxon>
        <taxon>Sphingomonadales</taxon>
        <taxon>Sphingomonadaceae</taxon>
        <taxon>Sphingomonas</taxon>
    </lineage>
</organism>
<dbReference type="Gene3D" id="1.10.10.10">
    <property type="entry name" value="Winged helix-like DNA-binding domain superfamily/Winged helix DNA-binding domain"/>
    <property type="match status" value="1"/>
</dbReference>
<dbReference type="PANTHER" id="PTHR35790">
    <property type="entry name" value="HTH-TYPE TRANSCRIPTIONAL REGULATOR PCHR"/>
    <property type="match status" value="1"/>
</dbReference>
<dbReference type="PRINTS" id="PR00598">
    <property type="entry name" value="HTHMARR"/>
</dbReference>
<accession>A0AAW3TRH0</accession>
<dbReference type="GO" id="GO:0003700">
    <property type="term" value="F:DNA-binding transcription factor activity"/>
    <property type="evidence" value="ECO:0007669"/>
    <property type="project" value="InterPro"/>
</dbReference>
<reference evidence="5 6" key="1">
    <citation type="submission" date="2020-08" db="EMBL/GenBank/DDBJ databases">
        <title>Genomic Encyclopedia of Type Strains, Phase IV (KMG-IV): sequencing the most valuable type-strain genomes for metagenomic binning, comparative biology and taxonomic classification.</title>
        <authorList>
            <person name="Goeker M."/>
        </authorList>
    </citation>
    <scope>NUCLEOTIDE SEQUENCE [LARGE SCALE GENOMIC DNA]</scope>
    <source>
        <strain evidence="5 6">DSM 15581</strain>
    </source>
</reference>
<dbReference type="InterPro" id="IPR023187">
    <property type="entry name" value="Tscrpt_reg_MarR-type_CS"/>
</dbReference>
<name>A0AAW3TRH0_9SPHN</name>
<evidence type="ECO:0000256" key="3">
    <source>
        <dbReference type="ARBA" id="ARBA00023163"/>
    </source>
</evidence>
<evidence type="ECO:0000313" key="5">
    <source>
        <dbReference type="EMBL" id="MBB3875192.1"/>
    </source>
</evidence>
<sequence>MADPCPASSPAPSLVLADFIPYRLSVTSNLVSDSIARTYEALFGLTIPEWRLIAVIAETGGITQQAIGRATRMDKVTVSRAAIALVDRGLLDRRGNPEDRRSHLLDLTDAGRDLYAVVAPKALDLESRIFSQFPADDVARFMEMLRRVEAVTLALDT</sequence>
<dbReference type="PANTHER" id="PTHR35790:SF4">
    <property type="entry name" value="HTH-TYPE TRANSCRIPTIONAL REGULATOR PCHR"/>
    <property type="match status" value="1"/>
</dbReference>
<feature type="domain" description="HTH marR-type" evidence="4">
    <location>
        <begin position="17"/>
        <end position="150"/>
    </location>
</feature>